<evidence type="ECO:0000256" key="2">
    <source>
        <dbReference type="ARBA" id="ARBA00022737"/>
    </source>
</evidence>
<evidence type="ECO:0000256" key="6">
    <source>
        <dbReference type="ARBA" id="ARBA00037948"/>
    </source>
</evidence>
<reference evidence="11 12" key="1">
    <citation type="submission" date="2024-08" db="EMBL/GenBank/DDBJ databases">
        <authorList>
            <person name="Cucini C."/>
            <person name="Frati F."/>
        </authorList>
    </citation>
    <scope>NUCLEOTIDE SEQUENCE [LARGE SCALE GENOMIC DNA]</scope>
</reference>
<evidence type="ECO:0000256" key="3">
    <source>
        <dbReference type="ARBA" id="ARBA00022771"/>
    </source>
</evidence>
<feature type="domain" description="C2H2-type" evidence="10">
    <location>
        <begin position="399"/>
        <end position="427"/>
    </location>
</feature>
<feature type="region of interest" description="Disordered" evidence="9">
    <location>
        <begin position="446"/>
        <end position="486"/>
    </location>
</feature>
<evidence type="ECO:0000256" key="9">
    <source>
        <dbReference type="SAM" id="MobiDB-lite"/>
    </source>
</evidence>
<evidence type="ECO:0000256" key="7">
    <source>
        <dbReference type="PROSITE-ProRule" id="PRU00042"/>
    </source>
</evidence>
<keyword evidence="5" id="KW-0539">Nucleus</keyword>
<dbReference type="InterPro" id="IPR013087">
    <property type="entry name" value="Znf_C2H2_type"/>
</dbReference>
<evidence type="ECO:0000256" key="4">
    <source>
        <dbReference type="ARBA" id="ARBA00022833"/>
    </source>
</evidence>
<accession>A0ABP1Q353</accession>
<feature type="domain" description="C2H2-type" evidence="10">
    <location>
        <begin position="429"/>
        <end position="457"/>
    </location>
</feature>
<feature type="coiled-coil region" evidence="8">
    <location>
        <begin position="155"/>
        <end position="263"/>
    </location>
</feature>
<feature type="region of interest" description="Disordered" evidence="9">
    <location>
        <begin position="1"/>
        <end position="61"/>
    </location>
</feature>
<keyword evidence="3 7" id="KW-0863">Zinc-finger</keyword>
<proteinExistence type="inferred from homology"/>
<keyword evidence="12" id="KW-1185">Reference proteome</keyword>
<dbReference type="Gene3D" id="3.30.160.60">
    <property type="entry name" value="Classic Zinc Finger"/>
    <property type="match status" value="1"/>
</dbReference>
<sequence>MSNPLETEEPAFVKEERDEDDQVTMSSDSNPGVDLEVVTLPPPPTSIRRDGESRNLVPSASGIPGRGPAILVRPNMTAVRSANPNFIRMNMSNHPITVMNKGNQIAFIRGSRQRFAVPVGTPQQAPGGRTCVVMRTLKRTTSTITDVSNKEFNALDRKSSEYDLLKDAYENKLRQGVECAKKYTELKDQCQQLTEENTRLTNDLEEFKSNERNYALQIQSLSNRAQEMEEILDSANMRHEKEFQELNTQLNNAKKLIEKLLHGMNAQFRKGSEAYAKLQISIDDVASIVGEANGNGGEEMELDVRGIEDEDISFEKDEEVEEEGDDLSERGSIVNEETARRISARLSSKPSSAESTNKAKFSHGPGEVTNQCLCGKLFSSKYTLQKHTVRFNDAKKKEFCCRQCPVKFTHGYMLHEHVKLVHPWSKKNFVCRFCGAFLKSRKMLTKHQNTAHGGGPRSYRKRIPANPERKPDEDVTDPNDCINHPD</sequence>
<protein>
    <recommendedName>
        <fullName evidence="10">C2H2-type domain-containing protein</fullName>
    </recommendedName>
</protein>
<dbReference type="PANTHER" id="PTHR24388">
    <property type="entry name" value="ZINC FINGER PROTEIN"/>
    <property type="match status" value="1"/>
</dbReference>
<feature type="region of interest" description="Disordered" evidence="9">
    <location>
        <begin position="341"/>
        <end position="363"/>
    </location>
</feature>
<dbReference type="SMART" id="SM00355">
    <property type="entry name" value="ZnF_C2H2"/>
    <property type="match status" value="2"/>
</dbReference>
<evidence type="ECO:0000256" key="5">
    <source>
        <dbReference type="ARBA" id="ARBA00023242"/>
    </source>
</evidence>
<dbReference type="PROSITE" id="PS50157">
    <property type="entry name" value="ZINC_FINGER_C2H2_2"/>
    <property type="match status" value="2"/>
</dbReference>
<organism evidence="11 12">
    <name type="scientific">Orchesella dallaii</name>
    <dbReference type="NCBI Taxonomy" id="48710"/>
    <lineage>
        <taxon>Eukaryota</taxon>
        <taxon>Metazoa</taxon>
        <taxon>Ecdysozoa</taxon>
        <taxon>Arthropoda</taxon>
        <taxon>Hexapoda</taxon>
        <taxon>Collembola</taxon>
        <taxon>Entomobryomorpha</taxon>
        <taxon>Entomobryoidea</taxon>
        <taxon>Orchesellidae</taxon>
        <taxon>Orchesellinae</taxon>
        <taxon>Orchesella</taxon>
    </lineage>
</organism>
<evidence type="ECO:0000313" key="11">
    <source>
        <dbReference type="EMBL" id="CAL8085499.1"/>
    </source>
</evidence>
<dbReference type="Proteomes" id="UP001642540">
    <property type="component" value="Unassembled WGS sequence"/>
</dbReference>
<dbReference type="SUPFAM" id="SSF58100">
    <property type="entry name" value="Bacterial hemolysins"/>
    <property type="match status" value="1"/>
</dbReference>
<evidence type="ECO:0000313" key="12">
    <source>
        <dbReference type="Proteomes" id="UP001642540"/>
    </source>
</evidence>
<keyword evidence="2" id="KW-0677">Repeat</keyword>
<dbReference type="PANTHER" id="PTHR24388:SF53">
    <property type="entry name" value="CHORION TRANSCRIPTION FACTOR CF2-RELATED"/>
    <property type="match status" value="1"/>
</dbReference>
<dbReference type="PROSITE" id="PS00028">
    <property type="entry name" value="ZINC_FINGER_C2H2_1"/>
    <property type="match status" value="2"/>
</dbReference>
<evidence type="ECO:0000256" key="1">
    <source>
        <dbReference type="ARBA" id="ARBA00022723"/>
    </source>
</evidence>
<comment type="caution">
    <text evidence="11">The sequence shown here is derived from an EMBL/GenBank/DDBJ whole genome shotgun (WGS) entry which is preliminary data.</text>
</comment>
<dbReference type="InterPro" id="IPR050527">
    <property type="entry name" value="Snail/Krueppel_Znf"/>
</dbReference>
<comment type="similarity">
    <text evidence="6">Belongs to the snail C2H2-type zinc-finger protein family.</text>
</comment>
<feature type="compositionally biased region" description="Polar residues" evidence="9">
    <location>
        <begin position="345"/>
        <end position="359"/>
    </location>
</feature>
<keyword evidence="8" id="KW-0175">Coiled coil</keyword>
<dbReference type="EMBL" id="CAXLJM020000019">
    <property type="protein sequence ID" value="CAL8085499.1"/>
    <property type="molecule type" value="Genomic_DNA"/>
</dbReference>
<keyword evidence="4" id="KW-0862">Zinc</keyword>
<keyword evidence="1" id="KW-0479">Metal-binding</keyword>
<evidence type="ECO:0000259" key="10">
    <source>
        <dbReference type="PROSITE" id="PS50157"/>
    </source>
</evidence>
<gene>
    <name evidence="11" type="ORF">ODALV1_LOCUS6133</name>
</gene>
<evidence type="ECO:0000256" key="8">
    <source>
        <dbReference type="SAM" id="Coils"/>
    </source>
</evidence>
<name>A0ABP1Q353_9HEXA</name>